<evidence type="ECO:0000256" key="1">
    <source>
        <dbReference type="SAM" id="MobiDB-lite"/>
    </source>
</evidence>
<comment type="caution">
    <text evidence="2">The sequence shown here is derived from an EMBL/GenBank/DDBJ whole genome shotgun (WGS) entry which is preliminary data.</text>
</comment>
<protein>
    <submittedName>
        <fullName evidence="2">Uncharacterized protein</fullName>
    </submittedName>
</protein>
<keyword evidence="3" id="KW-1185">Reference proteome</keyword>
<feature type="region of interest" description="Disordered" evidence="1">
    <location>
        <begin position="47"/>
        <end position="76"/>
    </location>
</feature>
<organism evidence="2 3">
    <name type="scientific">Linum tenue</name>
    <dbReference type="NCBI Taxonomy" id="586396"/>
    <lineage>
        <taxon>Eukaryota</taxon>
        <taxon>Viridiplantae</taxon>
        <taxon>Streptophyta</taxon>
        <taxon>Embryophyta</taxon>
        <taxon>Tracheophyta</taxon>
        <taxon>Spermatophyta</taxon>
        <taxon>Magnoliopsida</taxon>
        <taxon>eudicotyledons</taxon>
        <taxon>Gunneridae</taxon>
        <taxon>Pentapetalae</taxon>
        <taxon>rosids</taxon>
        <taxon>fabids</taxon>
        <taxon>Malpighiales</taxon>
        <taxon>Linaceae</taxon>
        <taxon>Linum</taxon>
    </lineage>
</organism>
<dbReference type="Proteomes" id="UP001154282">
    <property type="component" value="Unassembled WGS sequence"/>
</dbReference>
<dbReference type="AlphaFoldDB" id="A0AAV0QZQ0"/>
<name>A0AAV0QZQ0_9ROSI</name>
<proteinExistence type="predicted"/>
<reference evidence="2" key="1">
    <citation type="submission" date="2022-08" db="EMBL/GenBank/DDBJ databases">
        <authorList>
            <person name="Gutierrez-Valencia J."/>
        </authorList>
    </citation>
    <scope>NUCLEOTIDE SEQUENCE</scope>
</reference>
<gene>
    <name evidence="2" type="ORF">LITE_LOCUS45747</name>
</gene>
<evidence type="ECO:0000313" key="2">
    <source>
        <dbReference type="EMBL" id="CAI0550967.1"/>
    </source>
</evidence>
<feature type="compositionally biased region" description="Basic and acidic residues" evidence="1">
    <location>
        <begin position="47"/>
        <end position="68"/>
    </location>
</feature>
<accession>A0AAV0QZQ0</accession>
<evidence type="ECO:0000313" key="3">
    <source>
        <dbReference type="Proteomes" id="UP001154282"/>
    </source>
</evidence>
<sequence length="95" mass="11280">MFVNIPSQITIFEGEFYKYLSEEMKTIFIAQDLWDLFQEAYEEVMTKQDSGKMPEGEDELPSRFKTVEENPMESKSLPKWIVSSRRSKKMSKKKK</sequence>
<dbReference type="EMBL" id="CAMGYJ010000010">
    <property type="protein sequence ID" value="CAI0550967.1"/>
    <property type="molecule type" value="Genomic_DNA"/>
</dbReference>